<dbReference type="Pfam" id="PF07714">
    <property type="entry name" value="PK_Tyr_Ser-Thr"/>
    <property type="match status" value="1"/>
</dbReference>
<keyword evidence="2" id="KW-1185">Reference proteome</keyword>
<dbReference type="WBParaSite" id="GPLIN_000500700">
    <property type="protein sequence ID" value="GPLIN_000500700"/>
    <property type="gene ID" value="GPLIN_000500700"/>
</dbReference>
<dbReference type="SUPFAM" id="SSF56112">
    <property type="entry name" value="Protein kinase-like (PK-like)"/>
    <property type="match status" value="1"/>
</dbReference>
<dbReference type="GO" id="GO:0005886">
    <property type="term" value="C:plasma membrane"/>
    <property type="evidence" value="ECO:0007669"/>
    <property type="project" value="TreeGrafter"/>
</dbReference>
<dbReference type="InterPro" id="IPR050122">
    <property type="entry name" value="RTK"/>
</dbReference>
<reference evidence="2" key="1">
    <citation type="submission" date="2013-12" db="EMBL/GenBank/DDBJ databases">
        <authorList>
            <person name="Aslett M."/>
        </authorList>
    </citation>
    <scope>NUCLEOTIDE SEQUENCE [LARGE SCALE GENOMIC DNA]</scope>
    <source>
        <strain evidence="2">Lindley</strain>
    </source>
</reference>
<dbReference type="GO" id="GO:0007399">
    <property type="term" value="P:nervous system development"/>
    <property type="evidence" value="ECO:0007669"/>
    <property type="project" value="TreeGrafter"/>
</dbReference>
<dbReference type="InterPro" id="IPR011009">
    <property type="entry name" value="Kinase-like_dom_sf"/>
</dbReference>
<evidence type="ECO:0000313" key="2">
    <source>
        <dbReference type="Proteomes" id="UP000050741"/>
    </source>
</evidence>
<organism evidence="2 3">
    <name type="scientific">Globodera pallida</name>
    <name type="common">Potato cyst nematode worm</name>
    <name type="synonym">Heterodera pallida</name>
    <dbReference type="NCBI Taxonomy" id="36090"/>
    <lineage>
        <taxon>Eukaryota</taxon>
        <taxon>Metazoa</taxon>
        <taxon>Ecdysozoa</taxon>
        <taxon>Nematoda</taxon>
        <taxon>Chromadorea</taxon>
        <taxon>Rhabditida</taxon>
        <taxon>Tylenchina</taxon>
        <taxon>Tylenchomorpha</taxon>
        <taxon>Tylenchoidea</taxon>
        <taxon>Heteroderidae</taxon>
        <taxon>Heteroderinae</taxon>
        <taxon>Globodera</taxon>
    </lineage>
</organism>
<dbReference type="PANTHER" id="PTHR24416:SF564">
    <property type="entry name" value="MACROPHAGE-STIMULATING PROTEIN RECEPTOR"/>
    <property type="match status" value="1"/>
</dbReference>
<reference evidence="2" key="2">
    <citation type="submission" date="2014-05" db="EMBL/GenBank/DDBJ databases">
        <title>The genome and life-stage specific transcriptomes of Globodera pallida elucidate key aspects of plant parasitism by a cyst nematode.</title>
        <authorList>
            <person name="Cotton J.A."/>
            <person name="Lilley C.J."/>
            <person name="Jones L.M."/>
            <person name="Kikuchi T."/>
            <person name="Reid A.J."/>
            <person name="Thorpe P."/>
            <person name="Tsai I.J."/>
            <person name="Beasley H."/>
            <person name="Blok V."/>
            <person name="Cock P.J.A."/>
            <person name="Van den Akker S.E."/>
            <person name="Holroyd N."/>
            <person name="Hunt M."/>
            <person name="Mantelin S."/>
            <person name="Naghra H."/>
            <person name="Pain A."/>
            <person name="Palomares-Rius J.E."/>
            <person name="Zarowiecki M."/>
            <person name="Berriman M."/>
            <person name="Jones J.T."/>
            <person name="Urwin P.E."/>
        </authorList>
    </citation>
    <scope>NUCLEOTIDE SEQUENCE [LARGE SCALE GENOMIC DNA]</scope>
    <source>
        <strain evidence="2">Lindley</strain>
    </source>
</reference>
<sequence length="141" mass="16763">MPKITADKAAVSVQKHFLEAGKRLVQPLHCPDIHYDLMLSCWRSRPSDRPNFVTIEHQLCDILQREESLRRQNRHQRLSQSFFCTGATSRNLSQLFARQEFHGKRMYDSLLEAQVMEKATSKIYLFRTVHKQFWFQVRIDL</sequence>
<name>A0A183BWL8_GLOPA</name>
<dbReference type="PANTHER" id="PTHR24416">
    <property type="entry name" value="TYROSINE-PROTEIN KINASE RECEPTOR"/>
    <property type="match status" value="1"/>
</dbReference>
<protein>
    <submittedName>
        <fullName evidence="3">Pkinase_Tyr domain-containing protein</fullName>
    </submittedName>
</protein>
<dbReference type="AlphaFoldDB" id="A0A183BWL8"/>
<proteinExistence type="predicted"/>
<dbReference type="GO" id="GO:0016477">
    <property type="term" value="P:cell migration"/>
    <property type="evidence" value="ECO:0007669"/>
    <property type="project" value="TreeGrafter"/>
</dbReference>
<accession>A0A183BWL8</accession>
<dbReference type="Proteomes" id="UP000050741">
    <property type="component" value="Unassembled WGS sequence"/>
</dbReference>
<evidence type="ECO:0000313" key="3">
    <source>
        <dbReference type="WBParaSite" id="GPLIN_000500700"/>
    </source>
</evidence>
<evidence type="ECO:0000259" key="1">
    <source>
        <dbReference type="Pfam" id="PF07714"/>
    </source>
</evidence>
<dbReference type="InterPro" id="IPR001245">
    <property type="entry name" value="Ser-Thr/Tyr_kinase_cat_dom"/>
</dbReference>
<reference evidence="3" key="3">
    <citation type="submission" date="2016-06" db="UniProtKB">
        <authorList>
            <consortium name="WormBaseParasite"/>
        </authorList>
    </citation>
    <scope>IDENTIFICATION</scope>
</reference>
<dbReference type="Gene3D" id="1.10.510.10">
    <property type="entry name" value="Transferase(Phosphotransferase) domain 1"/>
    <property type="match status" value="1"/>
</dbReference>
<dbReference type="GO" id="GO:0043235">
    <property type="term" value="C:receptor complex"/>
    <property type="evidence" value="ECO:0007669"/>
    <property type="project" value="TreeGrafter"/>
</dbReference>
<feature type="domain" description="Serine-threonine/tyrosine-protein kinase catalytic" evidence="1">
    <location>
        <begin position="15"/>
        <end position="59"/>
    </location>
</feature>
<dbReference type="GO" id="GO:0007169">
    <property type="term" value="P:cell surface receptor protein tyrosine kinase signaling pathway"/>
    <property type="evidence" value="ECO:0007669"/>
    <property type="project" value="TreeGrafter"/>
</dbReference>
<dbReference type="GO" id="GO:0004714">
    <property type="term" value="F:transmembrane receptor protein tyrosine kinase activity"/>
    <property type="evidence" value="ECO:0007669"/>
    <property type="project" value="TreeGrafter"/>
</dbReference>